<dbReference type="InterPro" id="IPR001853">
    <property type="entry name" value="DSBA-like_thioredoxin_dom"/>
</dbReference>
<evidence type="ECO:0000256" key="4">
    <source>
        <dbReference type="ARBA" id="ARBA00023157"/>
    </source>
</evidence>
<dbReference type="GO" id="GO:0016491">
    <property type="term" value="F:oxidoreductase activity"/>
    <property type="evidence" value="ECO:0007669"/>
    <property type="project" value="InterPro"/>
</dbReference>
<evidence type="ECO:0000256" key="2">
    <source>
        <dbReference type="ARBA" id="ARBA00013831"/>
    </source>
</evidence>
<evidence type="ECO:0000313" key="8">
    <source>
        <dbReference type="EMBL" id="AFC85217.1"/>
    </source>
</evidence>
<dbReference type="InterPro" id="IPR036249">
    <property type="entry name" value="Thioredoxin-like_sf"/>
</dbReference>
<dbReference type="Pfam" id="PF01323">
    <property type="entry name" value="DSBA"/>
    <property type="match status" value="1"/>
</dbReference>
<evidence type="ECO:0000256" key="3">
    <source>
        <dbReference type="ARBA" id="ARBA00022729"/>
    </source>
</evidence>
<feature type="chain" id="PRO_5003614061" description="Thiol:disulfide interchange protein DsbA" evidence="6">
    <location>
        <begin position="28"/>
        <end position="216"/>
    </location>
</feature>
<dbReference type="AlphaFoldDB" id="H8KZB3"/>
<proteinExistence type="inferred from homology"/>
<reference evidence="8" key="1">
    <citation type="submission" date="2012-02" db="EMBL/GenBank/DDBJ databases">
        <title>The complete genome of Frateuria aurantia DSM 6220.</title>
        <authorList>
            <consortium name="US DOE Joint Genome Institute (JGI-PGF)"/>
            <person name="Lucas S."/>
            <person name="Copeland A."/>
            <person name="Lapidus A."/>
            <person name="Glavina del Rio T."/>
            <person name="Dalin E."/>
            <person name="Tice H."/>
            <person name="Bruce D."/>
            <person name="Goodwin L."/>
            <person name="Pitluck S."/>
            <person name="Peters L."/>
            <person name="Ovchinnikova G."/>
            <person name="Teshima H."/>
            <person name="Kyrpides N."/>
            <person name="Mavromatis K."/>
            <person name="Ivanova N."/>
            <person name="Brettin T."/>
            <person name="Detter J.C."/>
            <person name="Han C."/>
            <person name="Larimer F."/>
            <person name="Land M."/>
            <person name="Hauser L."/>
            <person name="Markowitz V."/>
            <person name="Cheng J.-F."/>
            <person name="Hugenholtz P."/>
            <person name="Woyke T."/>
            <person name="Wu D."/>
            <person name="Brambilla E."/>
            <person name="Klenk H.-P."/>
            <person name="Eisen J.A."/>
        </authorList>
    </citation>
    <scope>NUCLEOTIDE SEQUENCE</scope>
    <source>
        <strain evidence="8">DSM 6220</strain>
    </source>
</reference>
<dbReference type="InterPro" id="IPR023205">
    <property type="entry name" value="DsbA/DsbL"/>
</dbReference>
<organism evidence="8 9">
    <name type="scientific">Frateuria aurantia (strain ATCC 33424 / DSM 6220 / KCTC 2777 / LMG 1558 / NBRC 3245 / NCIMB 13370)</name>
    <name type="common">Acetobacter aurantius</name>
    <dbReference type="NCBI Taxonomy" id="767434"/>
    <lineage>
        <taxon>Bacteria</taxon>
        <taxon>Pseudomonadati</taxon>
        <taxon>Pseudomonadota</taxon>
        <taxon>Gammaproteobacteria</taxon>
        <taxon>Lysobacterales</taxon>
        <taxon>Rhodanobacteraceae</taxon>
        <taxon>Frateuria</taxon>
    </lineage>
</organism>
<keyword evidence="3 6" id="KW-0732">Signal</keyword>
<evidence type="ECO:0000313" key="9">
    <source>
        <dbReference type="Proteomes" id="UP000005234"/>
    </source>
</evidence>
<comment type="similarity">
    <text evidence="1">Belongs to the thioredoxin family. DsbA subfamily.</text>
</comment>
<dbReference type="PANTHER" id="PTHR35891:SF2">
    <property type="entry name" value="THIOL:DISULFIDE INTERCHANGE PROTEIN DSBA"/>
    <property type="match status" value="1"/>
</dbReference>
<evidence type="ECO:0000259" key="7">
    <source>
        <dbReference type="Pfam" id="PF01323"/>
    </source>
</evidence>
<sequence>MSRFKLRLLQTLASCLWLWTAASSARAAQLPPAGSYSVLPSPERASAAGRVEVVEIFSYGCVHCAEAAAQVDRFRRQLPAGVAFKLIPAMFNMPWLVYARGFYVARNHHAVEASHLALFKALWVDHQPLDQLQSLAGFYAAYGIASDRFLEQANSRPVWETMRHDALLTERWGVDSTPSFVVNGRYKVSSDGNQSYAGMLEVVRVLVRHELQSPAH</sequence>
<dbReference type="STRING" id="767434.Fraau_0744"/>
<dbReference type="HOGENOM" id="CLU_088255_1_0_6"/>
<keyword evidence="9" id="KW-1185">Reference proteome</keyword>
<dbReference type="Gene3D" id="3.40.30.10">
    <property type="entry name" value="Glutaredoxin"/>
    <property type="match status" value="1"/>
</dbReference>
<dbReference type="RefSeq" id="WP_014402223.1">
    <property type="nucleotide sequence ID" value="NC_017033.1"/>
</dbReference>
<keyword evidence="4" id="KW-1015">Disulfide bond</keyword>
<evidence type="ECO:0000256" key="6">
    <source>
        <dbReference type="SAM" id="SignalP"/>
    </source>
</evidence>
<accession>H8KZB3</accession>
<dbReference type="EMBL" id="CP003350">
    <property type="protein sequence ID" value="AFC85217.1"/>
    <property type="molecule type" value="Genomic_DNA"/>
</dbReference>
<dbReference type="Proteomes" id="UP000005234">
    <property type="component" value="Chromosome"/>
</dbReference>
<dbReference type="GO" id="GO:0016853">
    <property type="term" value="F:isomerase activity"/>
    <property type="evidence" value="ECO:0007669"/>
    <property type="project" value="UniProtKB-KW"/>
</dbReference>
<dbReference type="PANTHER" id="PTHR35891">
    <property type="entry name" value="THIOL:DISULFIDE INTERCHANGE PROTEIN DSBA"/>
    <property type="match status" value="1"/>
</dbReference>
<dbReference type="InterPro" id="IPR050824">
    <property type="entry name" value="Thiol_disulfide_DsbA"/>
</dbReference>
<evidence type="ECO:0000256" key="5">
    <source>
        <dbReference type="ARBA" id="ARBA00023284"/>
    </source>
</evidence>
<dbReference type="SUPFAM" id="SSF52833">
    <property type="entry name" value="Thioredoxin-like"/>
    <property type="match status" value="1"/>
</dbReference>
<dbReference type="CDD" id="cd03019">
    <property type="entry name" value="DsbA_DsbA"/>
    <property type="match status" value="1"/>
</dbReference>
<feature type="domain" description="DSBA-like thioredoxin" evidence="7">
    <location>
        <begin position="81"/>
        <end position="199"/>
    </location>
</feature>
<gene>
    <name evidence="8" type="ordered locus">Fraau_0744</name>
</gene>
<dbReference type="KEGG" id="fau:Fraau_0744"/>
<keyword evidence="8" id="KW-0413">Isomerase</keyword>
<feature type="signal peptide" evidence="6">
    <location>
        <begin position="1"/>
        <end position="27"/>
    </location>
</feature>
<keyword evidence="5" id="KW-0676">Redox-active center</keyword>
<dbReference type="eggNOG" id="COG2761">
    <property type="taxonomic scope" value="Bacteria"/>
</dbReference>
<name>H8KZB3_FRAAD</name>
<evidence type="ECO:0000256" key="1">
    <source>
        <dbReference type="ARBA" id="ARBA00005791"/>
    </source>
</evidence>
<protein>
    <recommendedName>
        <fullName evidence="2">Thiol:disulfide interchange protein DsbA</fullName>
    </recommendedName>
</protein>